<reference evidence="1" key="1">
    <citation type="submission" date="2014-12" db="EMBL/GenBank/DDBJ databases">
        <title>Insight into the proteome of Arion vulgaris.</title>
        <authorList>
            <person name="Aradska J."/>
            <person name="Bulat T."/>
            <person name="Smidak R."/>
            <person name="Sarate P."/>
            <person name="Gangsoo J."/>
            <person name="Sialana F."/>
            <person name="Bilban M."/>
            <person name="Lubec G."/>
        </authorList>
    </citation>
    <scope>NUCLEOTIDE SEQUENCE</scope>
    <source>
        <tissue evidence="1">Skin</tissue>
    </source>
</reference>
<accession>A0A0B6YDS9</accession>
<sequence>MKQNIFCTAVTADTKVNIANELFTVLCSKLMVAIWKHLEIEIIYKLSLENT</sequence>
<protein>
    <submittedName>
        <fullName evidence="1">Uncharacterized protein</fullName>
    </submittedName>
</protein>
<proteinExistence type="predicted"/>
<organism evidence="1">
    <name type="scientific">Arion vulgaris</name>
    <dbReference type="NCBI Taxonomy" id="1028688"/>
    <lineage>
        <taxon>Eukaryota</taxon>
        <taxon>Metazoa</taxon>
        <taxon>Spiralia</taxon>
        <taxon>Lophotrochozoa</taxon>
        <taxon>Mollusca</taxon>
        <taxon>Gastropoda</taxon>
        <taxon>Heterobranchia</taxon>
        <taxon>Euthyneura</taxon>
        <taxon>Panpulmonata</taxon>
        <taxon>Eupulmonata</taxon>
        <taxon>Stylommatophora</taxon>
        <taxon>Helicina</taxon>
        <taxon>Arionoidea</taxon>
        <taxon>Arionidae</taxon>
        <taxon>Arion</taxon>
    </lineage>
</organism>
<name>A0A0B6YDS9_9EUPU</name>
<feature type="non-terminal residue" evidence="1">
    <location>
        <position position="51"/>
    </location>
</feature>
<dbReference type="EMBL" id="HACG01007458">
    <property type="protein sequence ID" value="CEK54323.1"/>
    <property type="molecule type" value="Transcribed_RNA"/>
</dbReference>
<gene>
    <name evidence="1" type="primary">ORF22508</name>
</gene>
<evidence type="ECO:0000313" key="1">
    <source>
        <dbReference type="EMBL" id="CEK54323.1"/>
    </source>
</evidence>
<dbReference type="AlphaFoldDB" id="A0A0B6YDS9"/>